<proteinExistence type="predicted"/>
<reference evidence="2 3" key="1">
    <citation type="submission" date="2018-06" db="EMBL/GenBank/DDBJ databases">
        <title>The Genome of Cuscuta australis (Dodder) Provides Insight into the Evolution of Plant Parasitism.</title>
        <authorList>
            <person name="Liu H."/>
        </authorList>
    </citation>
    <scope>NUCLEOTIDE SEQUENCE [LARGE SCALE GENOMIC DNA]</scope>
    <source>
        <strain evidence="3">cv. Yunnan</strain>
        <tissue evidence="2">Vines</tissue>
    </source>
</reference>
<organism evidence="2 3">
    <name type="scientific">Cuscuta australis</name>
    <dbReference type="NCBI Taxonomy" id="267555"/>
    <lineage>
        <taxon>Eukaryota</taxon>
        <taxon>Viridiplantae</taxon>
        <taxon>Streptophyta</taxon>
        <taxon>Embryophyta</taxon>
        <taxon>Tracheophyta</taxon>
        <taxon>Spermatophyta</taxon>
        <taxon>Magnoliopsida</taxon>
        <taxon>eudicotyledons</taxon>
        <taxon>Gunneridae</taxon>
        <taxon>Pentapetalae</taxon>
        <taxon>asterids</taxon>
        <taxon>lamiids</taxon>
        <taxon>Solanales</taxon>
        <taxon>Convolvulaceae</taxon>
        <taxon>Cuscuteae</taxon>
        <taxon>Cuscuta</taxon>
        <taxon>Cuscuta subgen. Grammica</taxon>
        <taxon>Cuscuta sect. Cleistogrammica</taxon>
    </lineage>
</organism>
<sequence length="466" mass="49876">MGPPKAVRTISQQAFNEMVKENIEDIGMNPAEALEDAVQTLTLQGVDLSGIVTCIPGDSSVNSHPVIQTIERLKQLNLESSGKQESDDVLKEIVELLDRLNGLCADEGSGNVVIANKNDGVKLVCSIFLKIRGGCNQGVISSLKTLAKLLHDVQSTEAFRESGGALAVVGVIKDNIQDANILDYGFSVVAAAATGNEVLKESFMDLKIDELIVQCLMEHASGSIPYLYEAIQVLLTSDDNRVVASQVFGYARKFAKIGVVEALVGSLSQGIGSPCLISACNTLKSIAVNEEICRAVADNGGIDALLSCIDDSGQQGNQAFAKTCCSLLSKLAGSDANKCAIVEKRGMDRLVRLSMQFCNEPSVLQEIMSIISVLCLRSPGNAARAIEAGAGDLAIQSMERFIESEQLQRNACFMIRNLAVRNPENRELLLANGVEKLIRKAKSTHRSCKVAATDALRDLGVVNYNS</sequence>
<evidence type="ECO:0008006" key="4">
    <source>
        <dbReference type="Google" id="ProtNLM"/>
    </source>
</evidence>
<evidence type="ECO:0000256" key="1">
    <source>
        <dbReference type="ARBA" id="ARBA00022737"/>
    </source>
</evidence>
<comment type="caution">
    <text evidence="2">The sequence shown here is derived from an EMBL/GenBank/DDBJ whole genome shotgun (WGS) entry which is preliminary data.</text>
</comment>
<name>A0A328D6Y0_9ASTE</name>
<dbReference type="Gene3D" id="1.25.10.10">
    <property type="entry name" value="Leucine-rich Repeat Variant"/>
    <property type="match status" value="1"/>
</dbReference>
<keyword evidence="1" id="KW-0677">Repeat</keyword>
<dbReference type="AlphaFoldDB" id="A0A328D6Y0"/>
<protein>
    <recommendedName>
        <fullName evidence="4">Armadillo repeat-containing domain-containing protein</fullName>
    </recommendedName>
</protein>
<evidence type="ECO:0000313" key="2">
    <source>
        <dbReference type="EMBL" id="RAL39683.1"/>
    </source>
</evidence>
<dbReference type="EMBL" id="NQVE01000200">
    <property type="protein sequence ID" value="RAL39683.1"/>
    <property type="molecule type" value="Genomic_DNA"/>
</dbReference>
<dbReference type="PANTHER" id="PTHR22895:SF0">
    <property type="entry name" value="ARMADILLO REPEAT-CONTAINING PROTEIN 6"/>
    <property type="match status" value="1"/>
</dbReference>
<gene>
    <name evidence="2" type="ORF">DM860_003216</name>
</gene>
<dbReference type="InterPro" id="IPR000225">
    <property type="entry name" value="Armadillo"/>
</dbReference>
<dbReference type="PANTHER" id="PTHR22895">
    <property type="entry name" value="ARMADILLO REPEAT-CONTAINING PROTEIN 6"/>
    <property type="match status" value="1"/>
</dbReference>
<dbReference type="InterPro" id="IPR016024">
    <property type="entry name" value="ARM-type_fold"/>
</dbReference>
<keyword evidence="3" id="KW-1185">Reference proteome</keyword>
<dbReference type="Proteomes" id="UP000249390">
    <property type="component" value="Unassembled WGS sequence"/>
</dbReference>
<evidence type="ECO:0000313" key="3">
    <source>
        <dbReference type="Proteomes" id="UP000249390"/>
    </source>
</evidence>
<dbReference type="SMART" id="SM00185">
    <property type="entry name" value="ARM"/>
    <property type="match status" value="4"/>
</dbReference>
<accession>A0A328D6Y0</accession>
<dbReference type="SUPFAM" id="SSF48371">
    <property type="entry name" value="ARM repeat"/>
    <property type="match status" value="1"/>
</dbReference>
<dbReference type="InterPro" id="IPR011989">
    <property type="entry name" value="ARM-like"/>
</dbReference>